<dbReference type="Proteomes" id="UP000799772">
    <property type="component" value="Unassembled WGS sequence"/>
</dbReference>
<feature type="compositionally biased region" description="Low complexity" evidence="2">
    <location>
        <begin position="432"/>
        <end position="443"/>
    </location>
</feature>
<feature type="compositionally biased region" description="Basic and acidic residues" evidence="2">
    <location>
        <begin position="72"/>
        <end position="88"/>
    </location>
</feature>
<organism evidence="3 4">
    <name type="scientific">Rhizodiscina lignyota</name>
    <dbReference type="NCBI Taxonomy" id="1504668"/>
    <lineage>
        <taxon>Eukaryota</taxon>
        <taxon>Fungi</taxon>
        <taxon>Dikarya</taxon>
        <taxon>Ascomycota</taxon>
        <taxon>Pezizomycotina</taxon>
        <taxon>Dothideomycetes</taxon>
        <taxon>Pleosporomycetidae</taxon>
        <taxon>Aulographales</taxon>
        <taxon>Rhizodiscinaceae</taxon>
        <taxon>Rhizodiscina</taxon>
    </lineage>
</organism>
<feature type="region of interest" description="Disordered" evidence="2">
    <location>
        <begin position="907"/>
        <end position="943"/>
    </location>
</feature>
<reference evidence="3" key="1">
    <citation type="journal article" date="2020" name="Stud. Mycol.">
        <title>101 Dothideomycetes genomes: a test case for predicting lifestyles and emergence of pathogens.</title>
        <authorList>
            <person name="Haridas S."/>
            <person name="Albert R."/>
            <person name="Binder M."/>
            <person name="Bloem J."/>
            <person name="Labutti K."/>
            <person name="Salamov A."/>
            <person name="Andreopoulos B."/>
            <person name="Baker S."/>
            <person name="Barry K."/>
            <person name="Bills G."/>
            <person name="Bluhm B."/>
            <person name="Cannon C."/>
            <person name="Castanera R."/>
            <person name="Culley D."/>
            <person name="Daum C."/>
            <person name="Ezra D."/>
            <person name="Gonzalez J."/>
            <person name="Henrissat B."/>
            <person name="Kuo A."/>
            <person name="Liang C."/>
            <person name="Lipzen A."/>
            <person name="Lutzoni F."/>
            <person name="Magnuson J."/>
            <person name="Mondo S."/>
            <person name="Nolan M."/>
            <person name="Ohm R."/>
            <person name="Pangilinan J."/>
            <person name="Park H.-J."/>
            <person name="Ramirez L."/>
            <person name="Alfaro M."/>
            <person name="Sun H."/>
            <person name="Tritt A."/>
            <person name="Yoshinaga Y."/>
            <person name="Zwiers L.-H."/>
            <person name="Turgeon B."/>
            <person name="Goodwin S."/>
            <person name="Spatafora J."/>
            <person name="Crous P."/>
            <person name="Grigoriev I."/>
        </authorList>
    </citation>
    <scope>NUCLEOTIDE SEQUENCE</scope>
    <source>
        <strain evidence="3">CBS 133067</strain>
    </source>
</reference>
<feature type="compositionally biased region" description="Basic and acidic residues" evidence="2">
    <location>
        <begin position="323"/>
        <end position="335"/>
    </location>
</feature>
<dbReference type="Pfam" id="PF11496">
    <property type="entry name" value="HDA2-3"/>
    <property type="match status" value="1"/>
</dbReference>
<dbReference type="OrthoDB" id="3946581at2759"/>
<accession>A0A9P4IBE9</accession>
<keyword evidence="1" id="KW-0175">Coiled coil</keyword>
<dbReference type="EMBL" id="ML978130">
    <property type="protein sequence ID" value="KAF2096293.1"/>
    <property type="molecule type" value="Genomic_DNA"/>
</dbReference>
<dbReference type="AlphaFoldDB" id="A0A9P4IBE9"/>
<dbReference type="Gene3D" id="3.40.50.12360">
    <property type="match status" value="1"/>
</dbReference>
<comment type="caution">
    <text evidence="3">The sequence shown here is derived from an EMBL/GenBank/DDBJ whole genome shotgun (WGS) entry which is preliminary data.</text>
</comment>
<dbReference type="InterPro" id="IPR021006">
    <property type="entry name" value="Hda2/3"/>
</dbReference>
<feature type="compositionally biased region" description="Basic and acidic residues" evidence="2">
    <location>
        <begin position="27"/>
        <end position="43"/>
    </location>
</feature>
<gene>
    <name evidence="3" type="ORF">NA57DRAFT_79059</name>
</gene>
<keyword evidence="4" id="KW-1185">Reference proteome</keyword>
<evidence type="ECO:0000313" key="3">
    <source>
        <dbReference type="EMBL" id="KAF2096293.1"/>
    </source>
</evidence>
<feature type="region of interest" description="Disordered" evidence="2">
    <location>
        <begin position="213"/>
        <end position="549"/>
    </location>
</feature>
<proteinExistence type="predicted"/>
<protein>
    <recommendedName>
        <fullName evidence="5">Chromo domain-containing protein</fullName>
    </recommendedName>
</protein>
<feature type="compositionally biased region" description="Polar residues" evidence="2">
    <location>
        <begin position="388"/>
        <end position="401"/>
    </location>
</feature>
<feature type="region of interest" description="Disordered" evidence="2">
    <location>
        <begin position="1149"/>
        <end position="1229"/>
    </location>
</feature>
<dbReference type="GO" id="GO:0070823">
    <property type="term" value="C:HDA1 complex"/>
    <property type="evidence" value="ECO:0007669"/>
    <property type="project" value="InterPro"/>
</dbReference>
<feature type="compositionally biased region" description="Acidic residues" evidence="2">
    <location>
        <begin position="525"/>
        <end position="541"/>
    </location>
</feature>
<name>A0A9P4IBE9_9PEZI</name>
<feature type="region of interest" description="Disordered" evidence="2">
    <location>
        <begin position="839"/>
        <end position="889"/>
    </location>
</feature>
<evidence type="ECO:0008006" key="5">
    <source>
        <dbReference type="Google" id="ProtNLM"/>
    </source>
</evidence>
<feature type="compositionally biased region" description="Low complexity" evidence="2">
    <location>
        <begin position="213"/>
        <end position="235"/>
    </location>
</feature>
<feature type="coiled-coil region" evidence="1">
    <location>
        <begin position="986"/>
        <end position="1094"/>
    </location>
</feature>
<feature type="compositionally biased region" description="Polar residues" evidence="2">
    <location>
        <begin position="240"/>
        <end position="265"/>
    </location>
</feature>
<feature type="compositionally biased region" description="Low complexity" evidence="2">
    <location>
        <begin position="839"/>
        <end position="853"/>
    </location>
</feature>
<feature type="compositionally biased region" description="Polar residues" evidence="2">
    <location>
        <begin position="921"/>
        <end position="930"/>
    </location>
</feature>
<feature type="compositionally biased region" description="Polar residues" evidence="2">
    <location>
        <begin position="1149"/>
        <end position="1161"/>
    </location>
</feature>
<feature type="region of interest" description="Disordered" evidence="2">
    <location>
        <begin position="1"/>
        <end position="43"/>
    </location>
</feature>
<feature type="region of interest" description="Disordered" evidence="2">
    <location>
        <begin position="64"/>
        <end position="190"/>
    </location>
</feature>
<feature type="compositionally biased region" description="Low complexity" evidence="2">
    <location>
        <begin position="266"/>
        <end position="276"/>
    </location>
</feature>
<evidence type="ECO:0000313" key="4">
    <source>
        <dbReference type="Proteomes" id="UP000799772"/>
    </source>
</evidence>
<feature type="compositionally biased region" description="Basic residues" evidence="2">
    <location>
        <begin position="89"/>
        <end position="98"/>
    </location>
</feature>
<feature type="compositionally biased region" description="Low complexity" evidence="2">
    <location>
        <begin position="310"/>
        <end position="322"/>
    </location>
</feature>
<evidence type="ECO:0000256" key="1">
    <source>
        <dbReference type="SAM" id="Coils"/>
    </source>
</evidence>
<evidence type="ECO:0000256" key="2">
    <source>
        <dbReference type="SAM" id="MobiDB-lite"/>
    </source>
</evidence>
<dbReference type="InterPro" id="IPR038609">
    <property type="entry name" value="HDA1_su2/3_sf"/>
</dbReference>
<sequence>MAPEQQKKRKQTITNSTSSRPRKKSKKDSSSSETSDSHEFKAKAILEEGSRGFLIDWAGIDPATGKAWKPTWEPKSHANAALKKEWRDRKKILQRKGNKAIADTSSPGPAPANRHPATEIASSPPLSVPDSGQIPETAITQSQPTPDLTPEASAIDTRDSSKVATKRPLLESPQERVQERQTLQAIVEVPPRIGFARGLSSWRSFSGFIAAQSSSGVARSSSEGAPASTGSTTAAKVVPDSQSLPGSSSYHPSTQSALQQSGELPSSSTNHQRSSSQIEDITPFAKETQLQAADTSDPIIDPSSPPVRPSTSASSESRISATAEKDFAETLRTDAGDIVPSIETSPPPKHDSQLSSFTRGERTVDQADISTEGEYSGPKVLGSPAHITGSNNTVLSNTQDTATRKFTLPPFTATFDKPPSRSPLHRRSMENSTTTPGESSETPIGVRLGQQLAAIRSGRGTTRRAGSKSFVSPPDGTTRSPSVIPDKLPQAARLEKPSSLSKVTDFSPKLVKPTGHVGHDKPSSDESEIQPETSDEAMTDSEEARPFPNLGPADHVIALAYRSSAIDAYRKCMHNHRDLFEQFCATLWKPNHPKLPKVLELIDRLENYANHPEVDYAETLTQYDSDPVALAERDEEQSTKFAFLGRFLVALSSTSFHVAIMSKPGRLVNALETYLKNRNIAYRRPDTGSTLHNPSITPMVTLLPSSGEDRGTVVAPADVIISFDNNLDLQSAKMKELREHVMNPGQLAPVVFLFVTNTIEHVERCIPSHYQGVERLQQILAKTAWLRADVGKMLRGYPAPDAAADKVAQYLIDKTSNPNVAWPIPQPQVINGFQPLSQLSQSDLSQSDGASDSPDNQGSKKRPFDMIATEPNKRARISEPPATSTAAEASLTHISDTVADPTQATTADNAMPQTEPHVSPHVSTEAPTHMQTEKQVNEDISDDPEDWKRKYLEAIGHMEDLQYRHEEQNMELVKTLKERDGHIKQIEMLQKKVEARDNTIATLKDERTELRKQLNAASEALQSSEIPEVAELERLRKSVEIVQAEKEKLQDKLKSNDQTLEYTRTAYQNASSAAANLGTENEDLKARIVTLERQDPDEQVKKQKAIMVDREKAWVEHTEKLELRSYDWETLATRMNAENRTLRETIQNTRGMGTRQGSTPRSPRLGPASRVGSPVPAGLGIGGRRNWRSNRVTNDRTQRTARRSLVVTSAEDVSNDSELSDAPEGLLSD</sequence>